<dbReference type="GO" id="GO:0005524">
    <property type="term" value="F:ATP binding"/>
    <property type="evidence" value="ECO:0007669"/>
    <property type="project" value="InterPro"/>
</dbReference>
<dbReference type="SUPFAM" id="SSF56112">
    <property type="entry name" value="Protein kinase-like (PK-like)"/>
    <property type="match status" value="1"/>
</dbReference>
<gene>
    <name evidence="5" type="ORF">R3P38DRAFT_3358073</name>
</gene>
<keyword evidence="1" id="KW-0723">Serine/threonine-protein kinase</keyword>
<feature type="domain" description="Alpha-type protein kinase" evidence="4">
    <location>
        <begin position="1"/>
        <end position="176"/>
    </location>
</feature>
<evidence type="ECO:0000313" key="6">
    <source>
        <dbReference type="Proteomes" id="UP001362999"/>
    </source>
</evidence>
<name>A0AAW0B5Q3_9AGAR</name>
<dbReference type="Proteomes" id="UP001362999">
    <property type="component" value="Unassembled WGS sequence"/>
</dbReference>
<evidence type="ECO:0000259" key="4">
    <source>
        <dbReference type="PROSITE" id="PS51158"/>
    </source>
</evidence>
<keyword evidence="6" id="KW-1185">Reference proteome</keyword>
<dbReference type="Gene3D" id="3.20.200.10">
    <property type="entry name" value="MHCK/EF2 kinase"/>
    <property type="match status" value="1"/>
</dbReference>
<evidence type="ECO:0000256" key="2">
    <source>
        <dbReference type="ARBA" id="ARBA00022679"/>
    </source>
</evidence>
<organism evidence="5 6">
    <name type="scientific">Favolaschia claudopus</name>
    <dbReference type="NCBI Taxonomy" id="2862362"/>
    <lineage>
        <taxon>Eukaryota</taxon>
        <taxon>Fungi</taxon>
        <taxon>Dikarya</taxon>
        <taxon>Basidiomycota</taxon>
        <taxon>Agaricomycotina</taxon>
        <taxon>Agaricomycetes</taxon>
        <taxon>Agaricomycetidae</taxon>
        <taxon>Agaricales</taxon>
        <taxon>Marasmiineae</taxon>
        <taxon>Mycenaceae</taxon>
        <taxon>Favolaschia</taxon>
    </lineage>
</organism>
<proteinExistence type="predicted"/>
<evidence type="ECO:0000256" key="1">
    <source>
        <dbReference type="ARBA" id="ARBA00022527"/>
    </source>
</evidence>
<dbReference type="EMBL" id="JAWWNJ010000040">
    <property type="protein sequence ID" value="KAK7020890.1"/>
    <property type="molecule type" value="Genomic_DNA"/>
</dbReference>
<dbReference type="GO" id="GO:0004674">
    <property type="term" value="F:protein serine/threonine kinase activity"/>
    <property type="evidence" value="ECO:0007669"/>
    <property type="project" value="UniProtKB-KW"/>
</dbReference>
<comment type="caution">
    <text evidence="5">The sequence shown here is derived from an EMBL/GenBank/DDBJ whole genome shotgun (WGS) entry which is preliminary data.</text>
</comment>
<dbReference type="AlphaFoldDB" id="A0AAW0B5Q3"/>
<reference evidence="5 6" key="1">
    <citation type="journal article" date="2024" name="J Genomics">
        <title>Draft genome sequencing and assembly of Favolaschia claudopus CIRM-BRFM 2984 isolated from oak limbs.</title>
        <authorList>
            <person name="Navarro D."/>
            <person name="Drula E."/>
            <person name="Chaduli D."/>
            <person name="Cazenave R."/>
            <person name="Ahrendt S."/>
            <person name="Wang J."/>
            <person name="Lipzen A."/>
            <person name="Daum C."/>
            <person name="Barry K."/>
            <person name="Grigoriev I.V."/>
            <person name="Favel A."/>
            <person name="Rosso M.N."/>
            <person name="Martin F."/>
        </authorList>
    </citation>
    <scope>NUCLEOTIDE SEQUENCE [LARGE SCALE GENOMIC DNA]</scope>
    <source>
        <strain evidence="5 6">CIRM-BRFM 2984</strain>
    </source>
</reference>
<dbReference type="Pfam" id="PF02816">
    <property type="entry name" value="Alpha_kinase"/>
    <property type="match status" value="1"/>
</dbReference>
<evidence type="ECO:0000313" key="5">
    <source>
        <dbReference type="EMBL" id="KAK7020890.1"/>
    </source>
</evidence>
<dbReference type="InterPro" id="IPR004166">
    <property type="entry name" value="a-kinase_dom"/>
</dbReference>
<dbReference type="PROSITE" id="PS51158">
    <property type="entry name" value="ALPHA_KINASE"/>
    <property type="match status" value="1"/>
</dbReference>
<evidence type="ECO:0000256" key="3">
    <source>
        <dbReference type="ARBA" id="ARBA00022777"/>
    </source>
</evidence>
<dbReference type="InterPro" id="IPR011009">
    <property type="entry name" value="Kinase-like_dom_sf"/>
</dbReference>
<keyword evidence="3" id="KW-0418">Kinase</keyword>
<keyword evidence="2" id="KW-0808">Transferase</keyword>
<accession>A0AAW0B5Q3</accession>
<protein>
    <recommendedName>
        <fullName evidence="4">Alpha-type protein kinase domain-containing protein</fullName>
    </recommendedName>
</protein>
<sequence length="176" mass="19920">MKHLKDFLPFSQTYQLDAEHSKPLTVVGSTCTICATRAWGLPKTSWLSSNNSSKASIRKTYLLEEYIETNSASEFVKFVHNGSAVPLLDIDDAWRWIADFLCFTQHIQYWKSGEMVFLSDLQGSEILLTDPQIMTSPKIAQGADLFADGNVGSVFEQFPDQHVCNQYSAWFKLPEL</sequence>